<proteinExistence type="predicted"/>
<dbReference type="OrthoDB" id="10062030at2759"/>
<evidence type="ECO:0000313" key="1">
    <source>
        <dbReference type="EMBL" id="OAF63644.1"/>
    </source>
</evidence>
<organism evidence="1 2">
    <name type="scientific">Intoshia linei</name>
    <dbReference type="NCBI Taxonomy" id="1819745"/>
    <lineage>
        <taxon>Eukaryota</taxon>
        <taxon>Metazoa</taxon>
        <taxon>Spiralia</taxon>
        <taxon>Lophotrochozoa</taxon>
        <taxon>Mesozoa</taxon>
        <taxon>Orthonectida</taxon>
        <taxon>Rhopaluridae</taxon>
        <taxon>Intoshia</taxon>
    </lineage>
</organism>
<gene>
    <name evidence="1" type="ORF">A3Q56_08651</name>
</gene>
<name>A0A177AQV7_9BILA</name>
<comment type="caution">
    <text evidence="1">The sequence shown here is derived from an EMBL/GenBank/DDBJ whole genome shotgun (WGS) entry which is preliminary data.</text>
</comment>
<feature type="non-terminal residue" evidence="1">
    <location>
        <position position="162"/>
    </location>
</feature>
<protein>
    <submittedName>
        <fullName evidence="1">Uncharacterized protein</fullName>
    </submittedName>
</protein>
<sequence>MGVIKTETRAYHHEGVGGVERLIRDRNISEILLSMRNTMNQASGRSPAQLVYDRNLRLPVDGRVKVRNMLKRQRGIMTKRFLKVVSCNQNLRKLNRKLRLSMDVDPLVVEDNKLNSDTEVVPVKTVSDKLKREFAFMKIDVVEEMCLYLTLSQFDNLRYHEQ</sequence>
<accession>A0A177AQV7</accession>
<reference evidence="1 2" key="1">
    <citation type="submission" date="2016-04" db="EMBL/GenBank/DDBJ databases">
        <title>The genome of Intoshia linei affirms orthonectids as highly simplified spiralians.</title>
        <authorList>
            <person name="Mikhailov K.V."/>
            <person name="Slusarev G.S."/>
            <person name="Nikitin M.A."/>
            <person name="Logacheva M.D."/>
            <person name="Penin A."/>
            <person name="Aleoshin V."/>
            <person name="Panchin Y.V."/>
        </authorList>
    </citation>
    <scope>NUCLEOTIDE SEQUENCE [LARGE SCALE GENOMIC DNA]</scope>
    <source>
        <strain evidence="1">Intl2013</strain>
        <tissue evidence="1">Whole animal</tissue>
    </source>
</reference>
<dbReference type="Proteomes" id="UP000078046">
    <property type="component" value="Unassembled WGS sequence"/>
</dbReference>
<keyword evidence="2" id="KW-1185">Reference proteome</keyword>
<dbReference type="EMBL" id="LWCA01002913">
    <property type="protein sequence ID" value="OAF63644.1"/>
    <property type="molecule type" value="Genomic_DNA"/>
</dbReference>
<dbReference type="AlphaFoldDB" id="A0A177AQV7"/>
<evidence type="ECO:0000313" key="2">
    <source>
        <dbReference type="Proteomes" id="UP000078046"/>
    </source>
</evidence>